<proteinExistence type="inferred from homology"/>
<dbReference type="GO" id="GO:0061630">
    <property type="term" value="F:ubiquitin protein ligase activity"/>
    <property type="evidence" value="ECO:0007669"/>
    <property type="project" value="UniProtKB-EC"/>
</dbReference>
<sequence length="418" mass="45741">MQIDSLTFSQMHLILRTARYGKHGISFLALLFLLSLSIQPAGAQSGGPSSGSENDQYYNGKLGPSFGVIVVVLIVALFSMGFFSIYIRRCSEDSSVGSRYRVTGITALSRRGPRGLDAAVIQSFPMFPYSAVKSLKIGKGALECAVCLNEFEDDETLRLIPTCDHVFHPDCIDAWLTSHSTCPVCRANLIPQPGGSTHSSGTDQSRIDEHDHSQHDVVVELSQECERADSGDGGDIMERPLRATELVDVSQRLNRNRTRRNMSGRPRWLGRFSRSNSTGHVAVKQWENTERYTLRLPEEVRKQIMSGKLTRSASCVVMPAEGSSRKGFRTGEGSSRGRFGSARFDRAGRSDRWVFSLAPPFFSRAPSLRSPKVVAEGGDGGSMHLPKTVTFDVVPTSKVDTATATTLKAATELPLPPV</sequence>
<dbReference type="FunFam" id="3.30.40.10:FF:000187">
    <property type="entry name" value="E3 ubiquitin-protein ligase ATL6"/>
    <property type="match status" value="1"/>
</dbReference>
<evidence type="ECO:0000259" key="17">
    <source>
        <dbReference type="PROSITE" id="PS50089"/>
    </source>
</evidence>
<feature type="transmembrane region" description="Helical" evidence="15">
    <location>
        <begin position="67"/>
        <end position="87"/>
    </location>
</feature>
<comment type="caution">
    <text evidence="18">The sequence shown here is derived from an EMBL/GenBank/DDBJ whole genome shotgun (WGS) entry which is preliminary data.</text>
</comment>
<evidence type="ECO:0000256" key="16">
    <source>
        <dbReference type="SAM" id="SignalP"/>
    </source>
</evidence>
<keyword evidence="12 15" id="KW-0472">Membrane</keyword>
<organism evidence="18 19">
    <name type="scientific">Nepenthes gracilis</name>
    <name type="common">Slender pitcher plant</name>
    <dbReference type="NCBI Taxonomy" id="150966"/>
    <lineage>
        <taxon>Eukaryota</taxon>
        <taxon>Viridiplantae</taxon>
        <taxon>Streptophyta</taxon>
        <taxon>Embryophyta</taxon>
        <taxon>Tracheophyta</taxon>
        <taxon>Spermatophyta</taxon>
        <taxon>Magnoliopsida</taxon>
        <taxon>eudicotyledons</taxon>
        <taxon>Gunneridae</taxon>
        <taxon>Pentapetalae</taxon>
        <taxon>Caryophyllales</taxon>
        <taxon>Nepenthaceae</taxon>
        <taxon>Nepenthes</taxon>
    </lineage>
</organism>
<evidence type="ECO:0000256" key="4">
    <source>
        <dbReference type="ARBA" id="ARBA00012483"/>
    </source>
</evidence>
<dbReference type="Proteomes" id="UP001279734">
    <property type="component" value="Unassembled WGS sequence"/>
</dbReference>
<evidence type="ECO:0000256" key="11">
    <source>
        <dbReference type="ARBA" id="ARBA00022989"/>
    </source>
</evidence>
<dbReference type="SUPFAM" id="SSF57850">
    <property type="entry name" value="RING/U-box"/>
    <property type="match status" value="1"/>
</dbReference>
<feature type="domain" description="RING-type" evidence="17">
    <location>
        <begin position="144"/>
        <end position="186"/>
    </location>
</feature>
<evidence type="ECO:0000256" key="15">
    <source>
        <dbReference type="SAM" id="Phobius"/>
    </source>
</evidence>
<comment type="similarity">
    <text evidence="13">Belongs to the RING-type zinc finger family. ATL subfamily.</text>
</comment>
<keyword evidence="7" id="KW-0479">Metal-binding</keyword>
<feature type="chain" id="PRO_5042192978" description="RING-type E3 ubiquitin transferase" evidence="16">
    <location>
        <begin position="44"/>
        <end position="418"/>
    </location>
</feature>
<gene>
    <name evidence="18" type="ORF">Nepgr_009609</name>
</gene>
<dbReference type="EMBL" id="BSYO01000007">
    <property type="protein sequence ID" value="GMH07769.1"/>
    <property type="molecule type" value="Genomic_DNA"/>
</dbReference>
<keyword evidence="8 14" id="KW-0863">Zinc-finger</keyword>
<keyword evidence="5" id="KW-0808">Transferase</keyword>
<evidence type="ECO:0000256" key="5">
    <source>
        <dbReference type="ARBA" id="ARBA00022679"/>
    </source>
</evidence>
<evidence type="ECO:0000256" key="6">
    <source>
        <dbReference type="ARBA" id="ARBA00022692"/>
    </source>
</evidence>
<dbReference type="InterPro" id="IPR001841">
    <property type="entry name" value="Znf_RING"/>
</dbReference>
<comment type="catalytic activity">
    <reaction evidence="1">
        <text>S-ubiquitinyl-[E2 ubiquitin-conjugating enzyme]-L-cysteine + [acceptor protein]-L-lysine = [E2 ubiquitin-conjugating enzyme]-L-cysteine + N(6)-ubiquitinyl-[acceptor protein]-L-lysine.</text>
        <dbReference type="EC" id="2.3.2.27"/>
    </reaction>
</comment>
<evidence type="ECO:0000256" key="14">
    <source>
        <dbReference type="PROSITE-ProRule" id="PRU00175"/>
    </source>
</evidence>
<dbReference type="AlphaFoldDB" id="A0AAD3XKI0"/>
<dbReference type="SMART" id="SM00184">
    <property type="entry name" value="RING"/>
    <property type="match status" value="1"/>
</dbReference>
<evidence type="ECO:0000313" key="19">
    <source>
        <dbReference type="Proteomes" id="UP001279734"/>
    </source>
</evidence>
<evidence type="ECO:0000256" key="3">
    <source>
        <dbReference type="ARBA" id="ARBA00004906"/>
    </source>
</evidence>
<evidence type="ECO:0000256" key="9">
    <source>
        <dbReference type="ARBA" id="ARBA00022786"/>
    </source>
</evidence>
<evidence type="ECO:0000256" key="10">
    <source>
        <dbReference type="ARBA" id="ARBA00022833"/>
    </source>
</evidence>
<keyword evidence="19" id="KW-1185">Reference proteome</keyword>
<dbReference type="GO" id="GO:0008270">
    <property type="term" value="F:zinc ion binding"/>
    <property type="evidence" value="ECO:0007669"/>
    <property type="project" value="UniProtKB-KW"/>
</dbReference>
<comment type="pathway">
    <text evidence="3">Protein modification; protein ubiquitination.</text>
</comment>
<evidence type="ECO:0000256" key="13">
    <source>
        <dbReference type="ARBA" id="ARBA00024209"/>
    </source>
</evidence>
<dbReference type="InterPro" id="IPR013083">
    <property type="entry name" value="Znf_RING/FYVE/PHD"/>
</dbReference>
<dbReference type="CDD" id="cd16461">
    <property type="entry name" value="RING-H2_EL5-like"/>
    <property type="match status" value="1"/>
</dbReference>
<evidence type="ECO:0000313" key="18">
    <source>
        <dbReference type="EMBL" id="GMH07769.1"/>
    </source>
</evidence>
<comment type="subcellular location">
    <subcellularLocation>
        <location evidence="2">Membrane</location>
        <topology evidence="2">Single-pass membrane protein</topology>
    </subcellularLocation>
</comment>
<evidence type="ECO:0000256" key="7">
    <source>
        <dbReference type="ARBA" id="ARBA00022723"/>
    </source>
</evidence>
<evidence type="ECO:0000256" key="2">
    <source>
        <dbReference type="ARBA" id="ARBA00004167"/>
    </source>
</evidence>
<dbReference type="Pfam" id="PF13639">
    <property type="entry name" value="zf-RING_2"/>
    <property type="match status" value="1"/>
</dbReference>
<dbReference type="PANTHER" id="PTHR14155">
    <property type="entry name" value="RING FINGER DOMAIN-CONTAINING"/>
    <property type="match status" value="1"/>
</dbReference>
<feature type="signal peptide" evidence="16">
    <location>
        <begin position="1"/>
        <end position="43"/>
    </location>
</feature>
<accession>A0AAD3XKI0</accession>
<protein>
    <recommendedName>
        <fullName evidence="4">RING-type E3 ubiquitin transferase</fullName>
        <ecNumber evidence="4">2.3.2.27</ecNumber>
    </recommendedName>
</protein>
<evidence type="ECO:0000256" key="12">
    <source>
        <dbReference type="ARBA" id="ARBA00023136"/>
    </source>
</evidence>
<keyword evidence="10" id="KW-0862">Zinc</keyword>
<keyword evidence="9" id="KW-0833">Ubl conjugation pathway</keyword>
<dbReference type="GO" id="GO:0016020">
    <property type="term" value="C:membrane"/>
    <property type="evidence" value="ECO:0007669"/>
    <property type="project" value="UniProtKB-SubCell"/>
</dbReference>
<evidence type="ECO:0000256" key="1">
    <source>
        <dbReference type="ARBA" id="ARBA00000900"/>
    </source>
</evidence>
<keyword evidence="6 15" id="KW-0812">Transmembrane</keyword>
<evidence type="ECO:0000256" key="8">
    <source>
        <dbReference type="ARBA" id="ARBA00022771"/>
    </source>
</evidence>
<dbReference type="PROSITE" id="PS50089">
    <property type="entry name" value="ZF_RING_2"/>
    <property type="match status" value="1"/>
</dbReference>
<keyword evidence="16" id="KW-0732">Signal</keyword>
<dbReference type="PANTHER" id="PTHR14155:SF263">
    <property type="entry name" value="E3 UBIQUITIN-PROTEIN LIGASE ATL6"/>
    <property type="match status" value="1"/>
</dbReference>
<dbReference type="EC" id="2.3.2.27" evidence="4"/>
<dbReference type="Gene3D" id="3.30.40.10">
    <property type="entry name" value="Zinc/RING finger domain, C3HC4 (zinc finger)"/>
    <property type="match status" value="1"/>
</dbReference>
<keyword evidence="11 15" id="KW-1133">Transmembrane helix</keyword>
<reference evidence="18" key="1">
    <citation type="submission" date="2023-05" db="EMBL/GenBank/DDBJ databases">
        <title>Nepenthes gracilis genome sequencing.</title>
        <authorList>
            <person name="Fukushima K."/>
        </authorList>
    </citation>
    <scope>NUCLEOTIDE SEQUENCE</scope>
    <source>
        <strain evidence="18">SING2019-196</strain>
    </source>
</reference>
<dbReference type="InterPro" id="IPR053238">
    <property type="entry name" value="RING-H2_zinc_finger"/>
</dbReference>
<name>A0AAD3XKI0_NEPGR</name>